<dbReference type="InterPro" id="IPR006614">
    <property type="entry name" value="Peroxin/Ferlin"/>
</dbReference>
<keyword evidence="2" id="KW-0677">Repeat</keyword>
<dbReference type="InterPro" id="IPR051513">
    <property type="entry name" value="Tectonin_beta-prop"/>
</dbReference>
<dbReference type="Pfam" id="PF06462">
    <property type="entry name" value="Hyd_WA"/>
    <property type="match status" value="3"/>
</dbReference>
<reference evidence="7" key="2">
    <citation type="submission" date="2025-09" db="UniProtKB">
        <authorList>
            <consortium name="Ensembl"/>
        </authorList>
    </citation>
    <scope>IDENTIFICATION</scope>
</reference>
<dbReference type="GO" id="GO:0005765">
    <property type="term" value="C:lysosomal membrane"/>
    <property type="evidence" value="ECO:0007669"/>
    <property type="project" value="UniProtKB-SubCell"/>
</dbReference>
<feature type="domain" description="Peroxin/Ferlin" evidence="6">
    <location>
        <begin position="667"/>
        <end position="700"/>
    </location>
</feature>
<feature type="region of interest" description="Disordered" evidence="3">
    <location>
        <begin position="623"/>
        <end position="645"/>
    </location>
</feature>
<evidence type="ECO:0000256" key="3">
    <source>
        <dbReference type="SAM" id="MobiDB-lite"/>
    </source>
</evidence>
<dbReference type="InterPro" id="IPR010482">
    <property type="entry name" value="TECPR1-like_DysF"/>
</dbReference>
<dbReference type="Proteomes" id="UP000694546">
    <property type="component" value="Chromosome 2"/>
</dbReference>
<dbReference type="SMART" id="SM00706">
    <property type="entry name" value="TECPR"/>
    <property type="match status" value="10"/>
</dbReference>
<dbReference type="SMART" id="SM00694">
    <property type="entry name" value="DysFC"/>
    <property type="match status" value="2"/>
</dbReference>
<evidence type="ECO:0000313" key="7">
    <source>
        <dbReference type="Ensembl" id="ENSGMOP00000004749.2"/>
    </source>
</evidence>
<dbReference type="AlphaFoldDB" id="A0A8C5F4V6"/>
<evidence type="ECO:0000259" key="4">
    <source>
        <dbReference type="SMART" id="SM00233"/>
    </source>
</evidence>
<name>A0A8C5F4V6_GADMO</name>
<dbReference type="GO" id="GO:0008289">
    <property type="term" value="F:lipid binding"/>
    <property type="evidence" value="ECO:0007669"/>
    <property type="project" value="UniProtKB-KW"/>
</dbReference>
<protein>
    <submittedName>
        <fullName evidence="7">Tectonin beta-propeller repeat containing 1</fullName>
    </submittedName>
</protein>
<dbReference type="Pfam" id="PF19193">
    <property type="entry name" value="Tectonin"/>
    <property type="match status" value="2"/>
</dbReference>
<evidence type="ECO:0000259" key="5">
    <source>
        <dbReference type="SMART" id="SM00693"/>
    </source>
</evidence>
<evidence type="ECO:0000256" key="2">
    <source>
        <dbReference type="ARBA" id="ARBA00022737"/>
    </source>
</evidence>
<dbReference type="GO" id="GO:0006914">
    <property type="term" value="P:autophagy"/>
    <property type="evidence" value="ECO:0007669"/>
    <property type="project" value="UniProtKB-KW"/>
</dbReference>
<evidence type="ECO:0000256" key="1">
    <source>
        <dbReference type="ARBA" id="ARBA00005966"/>
    </source>
</evidence>
<comment type="similarity">
    <text evidence="1">Belongs to the TECPR1 family.</text>
</comment>
<dbReference type="InterPro" id="IPR001849">
    <property type="entry name" value="PH_domain"/>
</dbReference>
<keyword evidence="8" id="KW-1185">Reference proteome</keyword>
<dbReference type="Pfam" id="PF06398">
    <property type="entry name" value="Pex24p"/>
    <property type="match status" value="2"/>
</dbReference>
<feature type="domain" description="Peroxin/Ferlin" evidence="6">
    <location>
        <begin position="137"/>
        <end position="170"/>
    </location>
</feature>
<proteinExistence type="inferred from homology"/>
<feature type="domain" description="PH" evidence="4">
    <location>
        <begin position="395"/>
        <end position="505"/>
    </location>
</feature>
<dbReference type="GO" id="GO:0031410">
    <property type="term" value="C:cytoplasmic vesicle"/>
    <property type="evidence" value="ECO:0007669"/>
    <property type="project" value="UniProtKB-KW"/>
</dbReference>
<evidence type="ECO:0000259" key="6">
    <source>
        <dbReference type="SMART" id="SM00694"/>
    </source>
</evidence>
<reference evidence="7" key="1">
    <citation type="submission" date="2025-08" db="UniProtKB">
        <authorList>
            <consortium name="Ensembl"/>
        </authorList>
    </citation>
    <scope>IDENTIFICATION</scope>
</reference>
<dbReference type="SUPFAM" id="SSF50729">
    <property type="entry name" value="PH domain-like"/>
    <property type="match status" value="1"/>
</dbReference>
<dbReference type="GO" id="GO:0000421">
    <property type="term" value="C:autophagosome membrane"/>
    <property type="evidence" value="ECO:0007669"/>
    <property type="project" value="UniProtKB-SubCell"/>
</dbReference>
<dbReference type="SMART" id="SM00693">
    <property type="entry name" value="DysFN"/>
    <property type="match status" value="2"/>
</dbReference>
<dbReference type="InterPro" id="IPR006624">
    <property type="entry name" value="Beta-propeller_rpt_TECPR"/>
</dbReference>
<dbReference type="SMART" id="SM00233">
    <property type="entry name" value="PH"/>
    <property type="match status" value="1"/>
</dbReference>
<organism evidence="7 8">
    <name type="scientific">Gadus morhua</name>
    <name type="common">Atlantic cod</name>
    <dbReference type="NCBI Taxonomy" id="8049"/>
    <lineage>
        <taxon>Eukaryota</taxon>
        <taxon>Metazoa</taxon>
        <taxon>Chordata</taxon>
        <taxon>Craniata</taxon>
        <taxon>Vertebrata</taxon>
        <taxon>Euteleostomi</taxon>
        <taxon>Actinopterygii</taxon>
        <taxon>Neopterygii</taxon>
        <taxon>Teleostei</taxon>
        <taxon>Neoteleostei</taxon>
        <taxon>Acanthomorphata</taxon>
        <taxon>Zeiogadaria</taxon>
        <taxon>Gadariae</taxon>
        <taxon>Gadiformes</taxon>
        <taxon>Gadoidei</taxon>
        <taxon>Gadidae</taxon>
        <taxon>Gadus</taxon>
    </lineage>
</organism>
<gene>
    <name evidence="7" type="primary">TECPR1</name>
    <name evidence="7" type="synonym">tecpr1b</name>
</gene>
<dbReference type="Ensembl" id="ENSGMOT00000004890.2">
    <property type="protein sequence ID" value="ENSGMOP00000004749.2"/>
    <property type="gene ID" value="ENSGMOG00000004415.2"/>
</dbReference>
<dbReference type="PANTHER" id="PTHR23250:SF10">
    <property type="entry name" value="TECTONIN BETA-PROPELLER REPEAT-CONTAINING 1B"/>
    <property type="match status" value="1"/>
</dbReference>
<dbReference type="PANTHER" id="PTHR23250">
    <property type="entry name" value="DYSFERLIN-RELATED"/>
    <property type="match status" value="1"/>
</dbReference>
<sequence length="949" mass="106290">MPITLLWAVDVYGRVYSLSTASGRWQRGDDKLLELKRVSAGKGRSWGVGCDHHVYLNLMPSETPIRFREETYENQRWNPVEGFTDVLLPTDRWPWSDVTGVSAQPLHSFACHSHSWEWEGDWYVDLTCGGEPSQTGGWEYAVDFPANFSPEKKWNSCVRRRRWIRYRRYTAQGSWAKIPLDQPQKAPLPLCDISCGGWEMSDQSGRYPCLWGVSQQGQVWFREGIQPRVPEGSSWEEVGVPKEVAQLCAGPGDLLWALLWDGNLLVRMGLSLDSPTGSSWVEVETPGKEVEALHVAVGVSVVWVVTKDFKVWFRRGVNSHNPCGSGWISIGGEMMMVDVGLHDQVWAVGEDRGLYFRMGVTASEPSGSGWIPILALWGNNTELAPPRSANTHSVWIRSGALRWWRDWKPQRWVDVSVALEQSTDCNGRKDCIFFIYYTQYDEKKYLHVFVSEVTAMVPVLGDCHHAFSVYTAQRTRRRGPLLLAAPTDQDMTDWLSLLSQCCCEWRGIRGPPSRQALWSTTSKGDIMVHEPSTLLETTSHPLACEAMFWRLVPGHLRCVQSNSLGLVWGIGWDGTAWVYSQTTIPATTKNMQPQTDVRCIHVYENQRWNPMAGYTDRGLPTDRPMWSDESGLKEGTKASTPPPSPQWSWVTEWVVDYSVPGGADKDGWQYAADFPVTFHGHKTMKDFVRRRRWTRKCKITLRAHWQQVPPIRLSDISLMPCLAQSRMEQVPVWALSDKGDVLCRLGVTPKNPAGTSWLHVGTDQPFKSISIGGANQVWAIAKDGAVFYRGSVSPQNPAGECWYHIPSPPRQTLRQLSVGRTSVFAVDESSNLWYRQGLTPSYPQGSAWELISNNVTKVSVGPLDQVWAVADGVEGFPAEAPGTLCHRVGVGPMQPKGHSWDYGIGGGWEYISVRGNATEPARTIVPAAIATQQSPLPPPTRENGSAVGV</sequence>
<evidence type="ECO:0000313" key="8">
    <source>
        <dbReference type="Proteomes" id="UP000694546"/>
    </source>
</evidence>
<dbReference type="GeneTree" id="ENSGT00510000047886"/>
<accession>A0A8C5F4V6</accession>
<feature type="domain" description="Peroxin/Ferlin" evidence="5">
    <location>
        <begin position="64"/>
        <end position="125"/>
    </location>
</feature>
<feature type="domain" description="Peroxin/Ferlin" evidence="5">
    <location>
        <begin position="595"/>
        <end position="656"/>
    </location>
</feature>